<dbReference type="Proteomes" id="UP000244893">
    <property type="component" value="Unassembled WGS sequence"/>
</dbReference>
<evidence type="ECO:0000313" key="3">
    <source>
        <dbReference type="EMBL" id="PVZ95445.1"/>
    </source>
</evidence>
<feature type="compositionally biased region" description="Low complexity" evidence="1">
    <location>
        <begin position="1"/>
        <end position="17"/>
    </location>
</feature>
<dbReference type="RefSeq" id="WP_116755181.1">
    <property type="nucleotide sequence ID" value="NZ_JBHUEX010000001.1"/>
</dbReference>
<evidence type="ECO:0000313" key="4">
    <source>
        <dbReference type="Proteomes" id="UP000244893"/>
    </source>
</evidence>
<dbReference type="EMBL" id="QEOP01000001">
    <property type="protein sequence ID" value="PVZ95445.1"/>
    <property type="molecule type" value="Genomic_DNA"/>
</dbReference>
<comment type="caution">
    <text evidence="3">The sequence shown here is derived from an EMBL/GenBank/DDBJ whole genome shotgun (WGS) entry which is preliminary data.</text>
</comment>
<feature type="region of interest" description="Disordered" evidence="1">
    <location>
        <begin position="1"/>
        <end position="26"/>
    </location>
</feature>
<keyword evidence="2" id="KW-0472">Membrane</keyword>
<protein>
    <submittedName>
        <fullName evidence="3">Uncharacterized protein</fullName>
    </submittedName>
</protein>
<feature type="transmembrane region" description="Helical" evidence="2">
    <location>
        <begin position="35"/>
        <end position="56"/>
    </location>
</feature>
<keyword evidence="4" id="KW-1185">Reference proteome</keyword>
<keyword evidence="2" id="KW-1133">Transmembrane helix</keyword>
<dbReference type="AlphaFoldDB" id="A0A2V1HS67"/>
<dbReference type="OrthoDB" id="3818356at2"/>
<evidence type="ECO:0000256" key="2">
    <source>
        <dbReference type="SAM" id="Phobius"/>
    </source>
</evidence>
<reference evidence="3 4" key="1">
    <citation type="submission" date="2018-05" db="EMBL/GenBank/DDBJ databases">
        <title>Amnibacterium sp. M8JJ-5, whole genome shotgun sequence.</title>
        <authorList>
            <person name="Tuo L."/>
        </authorList>
    </citation>
    <scope>NUCLEOTIDE SEQUENCE [LARGE SCALE GENOMIC DNA]</scope>
    <source>
        <strain evidence="3 4">M8JJ-5</strain>
    </source>
</reference>
<keyword evidence="2" id="KW-0812">Transmembrane</keyword>
<proteinExistence type="predicted"/>
<accession>A0A2V1HS67</accession>
<gene>
    <name evidence="3" type="ORF">DDQ50_02755</name>
</gene>
<organism evidence="3 4">
    <name type="scientific">Amnibacterium flavum</name>
    <dbReference type="NCBI Taxonomy" id="2173173"/>
    <lineage>
        <taxon>Bacteria</taxon>
        <taxon>Bacillati</taxon>
        <taxon>Actinomycetota</taxon>
        <taxon>Actinomycetes</taxon>
        <taxon>Micrococcales</taxon>
        <taxon>Microbacteriaceae</taxon>
        <taxon>Amnibacterium</taxon>
    </lineage>
</organism>
<evidence type="ECO:0000256" key="1">
    <source>
        <dbReference type="SAM" id="MobiDB-lite"/>
    </source>
</evidence>
<sequence>MTVPDSSPAAVPEAPAEQTPRRARRTPVVSTVPPFSLWLGAAVATVLVFIGVVIALNSSVYSASGFVERYLAAIERRDLATLVETAGVEVPAGADASALTRSALVAVDEARVVEQTDSGDGTTSVRVDWRDGSARGTLQFDLVATDRLEGLFTDWRFAVSPITAVPVTALHAPGVSVNGVAVTAPEPSTTDRSQISVAAFMPSRLNLGYDTRDLSAQPVVTVAGASEAAEISVDVQPTDRFIETVQTELDDFLDACATQQVLQPSGCPFGTFIEDRLLAPPTWSIVAYPAVTIVPGSTVGQWLVPETPATAHIAADVLSLFDGSQTRLDEDVPFTVDYRIEIGADGALQIIGDE</sequence>
<name>A0A2V1HS67_9MICO</name>